<feature type="region of interest" description="Disordered" evidence="1">
    <location>
        <begin position="75"/>
        <end position="116"/>
    </location>
</feature>
<dbReference type="AlphaFoldDB" id="W4G251"/>
<dbReference type="GeneID" id="20813445"/>
<dbReference type="RefSeq" id="XP_009836691.1">
    <property type="nucleotide sequence ID" value="XM_009838389.1"/>
</dbReference>
<feature type="compositionally biased region" description="Low complexity" evidence="1">
    <location>
        <begin position="107"/>
        <end position="116"/>
    </location>
</feature>
<dbReference type="EMBL" id="KI913147">
    <property type="protein sequence ID" value="ETV73755.1"/>
    <property type="molecule type" value="Genomic_DNA"/>
</dbReference>
<protein>
    <submittedName>
        <fullName evidence="2">Uncharacterized protein</fullName>
    </submittedName>
</protein>
<accession>W4G251</accession>
<feature type="compositionally biased region" description="Low complexity" evidence="1">
    <location>
        <begin position="145"/>
        <end position="162"/>
    </location>
</feature>
<reference evidence="2" key="1">
    <citation type="submission" date="2013-12" db="EMBL/GenBank/DDBJ databases">
        <title>The Genome Sequence of Aphanomyces astaci APO3.</title>
        <authorList>
            <consortium name="The Broad Institute Genomics Platform"/>
            <person name="Russ C."/>
            <person name="Tyler B."/>
            <person name="van West P."/>
            <person name="Dieguez-Uribeondo J."/>
            <person name="Young S.K."/>
            <person name="Zeng Q."/>
            <person name="Gargeya S."/>
            <person name="Fitzgerald M."/>
            <person name="Abouelleil A."/>
            <person name="Alvarado L."/>
            <person name="Chapman S.B."/>
            <person name="Gainer-Dewar J."/>
            <person name="Goldberg J."/>
            <person name="Griggs A."/>
            <person name="Gujja S."/>
            <person name="Hansen M."/>
            <person name="Howarth C."/>
            <person name="Imamovic A."/>
            <person name="Ireland A."/>
            <person name="Larimer J."/>
            <person name="McCowan C."/>
            <person name="Murphy C."/>
            <person name="Pearson M."/>
            <person name="Poon T.W."/>
            <person name="Priest M."/>
            <person name="Roberts A."/>
            <person name="Saif S."/>
            <person name="Shea T."/>
            <person name="Sykes S."/>
            <person name="Wortman J."/>
            <person name="Nusbaum C."/>
            <person name="Birren B."/>
        </authorList>
    </citation>
    <scope>NUCLEOTIDE SEQUENCE [LARGE SCALE GENOMIC DNA]</scope>
    <source>
        <strain evidence="2">APO3</strain>
    </source>
</reference>
<dbReference type="STRING" id="112090.W4G251"/>
<evidence type="ECO:0000256" key="1">
    <source>
        <dbReference type="SAM" id="MobiDB-lite"/>
    </source>
</evidence>
<gene>
    <name evidence="2" type="ORF">H257_11449</name>
</gene>
<name>W4G251_APHAT</name>
<proteinExistence type="predicted"/>
<feature type="region of interest" description="Disordered" evidence="1">
    <location>
        <begin position="145"/>
        <end position="178"/>
    </location>
</feature>
<dbReference type="OrthoDB" id="79829at2759"/>
<organism evidence="2">
    <name type="scientific">Aphanomyces astaci</name>
    <name type="common">Crayfish plague agent</name>
    <dbReference type="NCBI Taxonomy" id="112090"/>
    <lineage>
        <taxon>Eukaryota</taxon>
        <taxon>Sar</taxon>
        <taxon>Stramenopiles</taxon>
        <taxon>Oomycota</taxon>
        <taxon>Saprolegniomycetes</taxon>
        <taxon>Saprolegniales</taxon>
        <taxon>Verrucalvaceae</taxon>
        <taxon>Aphanomyces</taxon>
    </lineage>
</organism>
<evidence type="ECO:0000313" key="2">
    <source>
        <dbReference type="EMBL" id="ETV73755.1"/>
    </source>
</evidence>
<sequence length="350" mass="37568">MASSTTHQRGGDVQKLLDANDKMLYTWNNLLESRPTLDKKNEYKEWHVKCVRYKEQIARSLERLAALADDQIAKKDSNGPTAATATSPAAPSSSSTAAGNVDPSATQQQQHLQKQKMLQQQHLLQLQNQQNQQQQQLQAAQLQQKKQQQQLHQQHHNMQQHATSTTSAPPTGFPPGTDLAAMQLAMSQMMPMNMNQMMAGYPTMNNAAADMSNLFLMANGNAGGTNGAGNSNVDGMNHMNLFNYNMQAAAAAAYGNQLYGANFNPALVQNMMGGGGGGGYPAQAVMQAQMAAGNGSNNTQGFPYSTVATTTNATSTSSATTATSAADPSLFFSDNDTVRNVMDDFMSSSE</sequence>
<dbReference type="VEuPathDB" id="FungiDB:H257_11449"/>
<feature type="compositionally biased region" description="Low complexity" evidence="1">
    <location>
        <begin position="80"/>
        <end position="98"/>
    </location>
</feature>